<accession>A0A7Y0LE23</accession>
<keyword evidence="1" id="KW-0732">Signal</keyword>
<dbReference type="Proteomes" id="UP000568664">
    <property type="component" value="Unassembled WGS sequence"/>
</dbReference>
<dbReference type="InterPro" id="IPR010404">
    <property type="entry name" value="CpcT/CpeT"/>
</dbReference>
<evidence type="ECO:0000313" key="3">
    <source>
        <dbReference type="Proteomes" id="UP000568664"/>
    </source>
</evidence>
<name>A0A7Y0LE23_9GAMM</name>
<dbReference type="Pfam" id="PF06206">
    <property type="entry name" value="CpeT"/>
    <property type="match status" value="1"/>
</dbReference>
<comment type="caution">
    <text evidence="2">The sequence shown here is derived from an EMBL/GenBank/DDBJ whole genome shotgun (WGS) entry which is preliminary data.</text>
</comment>
<dbReference type="Gene3D" id="2.40.128.590">
    <property type="entry name" value="CpcT/CpeT domain"/>
    <property type="match status" value="1"/>
</dbReference>
<dbReference type="EMBL" id="JABBXH010000005">
    <property type="protein sequence ID" value="NMP32850.1"/>
    <property type="molecule type" value="Genomic_DNA"/>
</dbReference>
<dbReference type="GO" id="GO:0016829">
    <property type="term" value="F:lyase activity"/>
    <property type="evidence" value="ECO:0007669"/>
    <property type="project" value="InterPro"/>
</dbReference>
<protein>
    <submittedName>
        <fullName evidence="2">Uncharacterized protein</fullName>
    </submittedName>
</protein>
<organism evidence="2 3">
    <name type="scientific">Thalassotalea algicola</name>
    <dbReference type="NCBI Taxonomy" id="2716224"/>
    <lineage>
        <taxon>Bacteria</taxon>
        <taxon>Pseudomonadati</taxon>
        <taxon>Pseudomonadota</taxon>
        <taxon>Gammaproteobacteria</taxon>
        <taxon>Alteromonadales</taxon>
        <taxon>Colwelliaceae</taxon>
        <taxon>Thalassotalea</taxon>
    </lineage>
</organism>
<feature type="signal peptide" evidence="1">
    <location>
        <begin position="1"/>
        <end position="21"/>
    </location>
</feature>
<feature type="chain" id="PRO_5031541453" evidence="1">
    <location>
        <begin position="22"/>
        <end position="330"/>
    </location>
</feature>
<proteinExistence type="predicted"/>
<dbReference type="InterPro" id="IPR038672">
    <property type="entry name" value="CpcT/CpeT_sf"/>
</dbReference>
<sequence length="330" mass="38012">MKKLKVLGIFFLGLISHQMVASELPADKLLTQFDRLVQGEFDNYNQVNFETNGFLPKGAIPEDKHHRLYKKVTKLNAPQLGEYVYFEQTHTGGKDKPVYRKTIAIAKPDYQSNEIVVEQFKVANDFDVIENQSSLAVKSLTSLGKHCQARYQQLGKSFVGKIDRHTCQVVSKHGGKVFIGGNFVISEQGYWHLEAGYDEQGNMRFGRKDYDYYQLTRARQFKCWAAFKTDKFKDNGEAKWDFHPNIMLHNQGDIAEFTTTETQPKSYFIRLKETIFPAGNRPDVIEIFVHENSQVAKKSYKKALSYTWANADATRLGINLRWMQTSCHQI</sequence>
<evidence type="ECO:0000313" key="2">
    <source>
        <dbReference type="EMBL" id="NMP32850.1"/>
    </source>
</evidence>
<keyword evidence="3" id="KW-1185">Reference proteome</keyword>
<reference evidence="2 3" key="1">
    <citation type="submission" date="2020-04" db="EMBL/GenBank/DDBJ databases">
        <title>Thalassotalea sp. M1531, isolated from the surface of marine red alga.</title>
        <authorList>
            <person name="Pang L."/>
            <person name="Lu D.-C."/>
        </authorList>
    </citation>
    <scope>NUCLEOTIDE SEQUENCE [LARGE SCALE GENOMIC DNA]</scope>
    <source>
        <strain evidence="2 3">M1531</strain>
    </source>
</reference>
<dbReference type="RefSeq" id="WP_169076175.1">
    <property type="nucleotide sequence ID" value="NZ_JABBXH010000005.1"/>
</dbReference>
<dbReference type="AlphaFoldDB" id="A0A7Y0LE23"/>
<gene>
    <name evidence="2" type="ORF">HII17_14935</name>
</gene>
<evidence type="ECO:0000256" key="1">
    <source>
        <dbReference type="SAM" id="SignalP"/>
    </source>
</evidence>